<evidence type="ECO:0000313" key="15">
    <source>
        <dbReference type="Proteomes" id="UP000053558"/>
    </source>
</evidence>
<dbReference type="SUPFAM" id="SSF48264">
    <property type="entry name" value="Cytochrome P450"/>
    <property type="match status" value="1"/>
</dbReference>
<keyword evidence="5 13" id="KW-0349">Heme</keyword>
<dbReference type="PRINTS" id="PR00465">
    <property type="entry name" value="EP450IV"/>
</dbReference>
<dbReference type="InterPro" id="IPR050121">
    <property type="entry name" value="Cytochrome_P450_monoxygenase"/>
</dbReference>
<dbReference type="Pfam" id="PF00067">
    <property type="entry name" value="p450"/>
    <property type="match status" value="1"/>
</dbReference>
<dbReference type="GO" id="GO:0016705">
    <property type="term" value="F:oxidoreductase activity, acting on paired donors, with incorporation or reduction of molecular oxygen"/>
    <property type="evidence" value="ECO:0007669"/>
    <property type="project" value="InterPro"/>
</dbReference>
<accession>A0A5M3MA85</accession>
<evidence type="ECO:0000256" key="7">
    <source>
        <dbReference type="ARBA" id="ARBA00022723"/>
    </source>
</evidence>
<dbReference type="EMBL" id="JH711586">
    <property type="protein sequence ID" value="EIW76168.1"/>
    <property type="molecule type" value="Genomic_DNA"/>
</dbReference>
<evidence type="ECO:0000256" key="8">
    <source>
        <dbReference type="ARBA" id="ARBA00022989"/>
    </source>
</evidence>
<evidence type="ECO:0000256" key="1">
    <source>
        <dbReference type="ARBA" id="ARBA00001971"/>
    </source>
</evidence>
<evidence type="ECO:0000256" key="2">
    <source>
        <dbReference type="ARBA" id="ARBA00004370"/>
    </source>
</evidence>
<comment type="subcellular location">
    <subcellularLocation>
        <location evidence="2">Membrane</location>
    </subcellularLocation>
</comment>
<dbReference type="KEGG" id="cput:CONPUDRAFT_84838"/>
<dbReference type="AlphaFoldDB" id="A0A5M3MA85"/>
<keyword evidence="6" id="KW-0812">Transmembrane</keyword>
<dbReference type="GeneID" id="19210848"/>
<evidence type="ECO:0000256" key="12">
    <source>
        <dbReference type="ARBA" id="ARBA00023136"/>
    </source>
</evidence>
<comment type="caution">
    <text evidence="14">The sequence shown here is derived from an EMBL/GenBank/DDBJ whole genome shotgun (WGS) entry which is preliminary data.</text>
</comment>
<gene>
    <name evidence="14" type="ORF">CONPUDRAFT_84838</name>
</gene>
<keyword evidence="9" id="KW-0560">Oxidoreductase</keyword>
<evidence type="ECO:0000256" key="11">
    <source>
        <dbReference type="ARBA" id="ARBA00023033"/>
    </source>
</evidence>
<evidence type="ECO:0000256" key="5">
    <source>
        <dbReference type="ARBA" id="ARBA00022617"/>
    </source>
</evidence>
<dbReference type="InterPro" id="IPR001128">
    <property type="entry name" value="Cyt_P450"/>
</dbReference>
<dbReference type="InterPro" id="IPR036396">
    <property type="entry name" value="Cyt_P450_sf"/>
</dbReference>
<sequence>MTKYLKASLATTSHSAFTRSLGIVSGTMLQLSQNSIGLAGAASAAAIAWLSLKLWAIGRQHLHTTRLSGPPRKTFLFGVEDKIDLENLNKNEQTVDWISQYGGIFKLPVSLGMTFLVLSDPVGIAHFFAEDAYTYQLPQLSQISVDALLNAGNLLSAQGDEHKRQRRTLAPAFTNTAIRRLVPAFFSSANKAKAEWEKLCEANPDGAIEVQHWMNCISLDSIGVAGFSYDFGTVEGKDCAVADALKAASSSQLTMTQIAFILASFVFPWLAKLPNPGTASNRQLGESLGAIAKTLLEEGRAGKQDSKSNSLVELLIRSEDADSKNQFSEEEIIAQMKLMVVAGYETTSIALTWALIELSRNQDIQSKLRAELAEFQDADLTWEDLTTRLPYLDAVVHETLRVHPSLTDVIRVATRDDVIPLSKPVKTASGQLQDRISIAKGTSILVPVKATNTSHELWGPDATEFKPERWLSDDPAHLPKDVSGYRHLVTFIEGPKTCIGKAFAVAEMKVVLCVLVRSFVFDLCDGREIKLTLTNGLLPRPKVVGEEGSRVPLRVRRAELN</sequence>
<reference evidence="15" key="1">
    <citation type="journal article" date="2012" name="Science">
        <title>The Paleozoic origin of enzymatic lignin decomposition reconstructed from 31 fungal genomes.</title>
        <authorList>
            <person name="Floudas D."/>
            <person name="Binder M."/>
            <person name="Riley R."/>
            <person name="Barry K."/>
            <person name="Blanchette R.A."/>
            <person name="Henrissat B."/>
            <person name="Martinez A.T."/>
            <person name="Otillar R."/>
            <person name="Spatafora J.W."/>
            <person name="Yadav J.S."/>
            <person name="Aerts A."/>
            <person name="Benoit I."/>
            <person name="Boyd A."/>
            <person name="Carlson A."/>
            <person name="Copeland A."/>
            <person name="Coutinho P.M."/>
            <person name="de Vries R.P."/>
            <person name="Ferreira P."/>
            <person name="Findley K."/>
            <person name="Foster B."/>
            <person name="Gaskell J."/>
            <person name="Glotzer D."/>
            <person name="Gorecki P."/>
            <person name="Heitman J."/>
            <person name="Hesse C."/>
            <person name="Hori C."/>
            <person name="Igarashi K."/>
            <person name="Jurgens J.A."/>
            <person name="Kallen N."/>
            <person name="Kersten P."/>
            <person name="Kohler A."/>
            <person name="Kuees U."/>
            <person name="Kumar T.K.A."/>
            <person name="Kuo A."/>
            <person name="LaButti K."/>
            <person name="Larrondo L.F."/>
            <person name="Lindquist E."/>
            <person name="Ling A."/>
            <person name="Lombard V."/>
            <person name="Lucas S."/>
            <person name="Lundell T."/>
            <person name="Martin R."/>
            <person name="McLaughlin D.J."/>
            <person name="Morgenstern I."/>
            <person name="Morin E."/>
            <person name="Murat C."/>
            <person name="Nagy L.G."/>
            <person name="Nolan M."/>
            <person name="Ohm R.A."/>
            <person name="Patyshakuliyeva A."/>
            <person name="Rokas A."/>
            <person name="Ruiz-Duenas F.J."/>
            <person name="Sabat G."/>
            <person name="Salamov A."/>
            <person name="Samejima M."/>
            <person name="Schmutz J."/>
            <person name="Slot J.C."/>
            <person name="St John F."/>
            <person name="Stenlid J."/>
            <person name="Sun H."/>
            <person name="Sun S."/>
            <person name="Syed K."/>
            <person name="Tsang A."/>
            <person name="Wiebenga A."/>
            <person name="Young D."/>
            <person name="Pisabarro A."/>
            <person name="Eastwood D.C."/>
            <person name="Martin F."/>
            <person name="Cullen D."/>
            <person name="Grigoriev I.V."/>
            <person name="Hibbett D.S."/>
        </authorList>
    </citation>
    <scope>NUCLEOTIDE SEQUENCE [LARGE SCALE GENOMIC DNA]</scope>
    <source>
        <strain evidence="15">RWD-64-598 SS2</strain>
    </source>
</reference>
<dbReference type="GO" id="GO:0020037">
    <property type="term" value="F:heme binding"/>
    <property type="evidence" value="ECO:0007669"/>
    <property type="project" value="InterPro"/>
</dbReference>
<protein>
    <submittedName>
        <fullName evidence="14">Cytochrome P450</fullName>
    </submittedName>
</protein>
<comment type="pathway">
    <text evidence="3">Secondary metabolite biosynthesis; terpenoid biosynthesis.</text>
</comment>
<dbReference type="GO" id="GO:0004497">
    <property type="term" value="F:monooxygenase activity"/>
    <property type="evidence" value="ECO:0007669"/>
    <property type="project" value="UniProtKB-KW"/>
</dbReference>
<keyword evidence="12" id="KW-0472">Membrane</keyword>
<comment type="cofactor">
    <cofactor evidence="1 13">
        <name>heme</name>
        <dbReference type="ChEBI" id="CHEBI:30413"/>
    </cofactor>
</comment>
<evidence type="ECO:0000313" key="14">
    <source>
        <dbReference type="EMBL" id="EIW76168.1"/>
    </source>
</evidence>
<feature type="binding site" description="axial binding residue" evidence="13">
    <location>
        <position position="498"/>
    </location>
    <ligand>
        <name>heme</name>
        <dbReference type="ChEBI" id="CHEBI:30413"/>
    </ligand>
    <ligandPart>
        <name>Fe</name>
        <dbReference type="ChEBI" id="CHEBI:18248"/>
    </ligandPart>
</feature>
<dbReference type="RefSeq" id="XP_007773433.1">
    <property type="nucleotide sequence ID" value="XM_007775243.1"/>
</dbReference>
<name>A0A5M3MA85_CONPW</name>
<comment type="similarity">
    <text evidence="4">Belongs to the cytochrome P450 family.</text>
</comment>
<dbReference type="GO" id="GO:0016020">
    <property type="term" value="C:membrane"/>
    <property type="evidence" value="ECO:0007669"/>
    <property type="project" value="UniProtKB-SubCell"/>
</dbReference>
<keyword evidence="10 13" id="KW-0408">Iron</keyword>
<dbReference type="OrthoDB" id="1470350at2759"/>
<dbReference type="PRINTS" id="PR00385">
    <property type="entry name" value="P450"/>
</dbReference>
<evidence type="ECO:0000256" key="13">
    <source>
        <dbReference type="PIRSR" id="PIRSR602403-1"/>
    </source>
</evidence>
<keyword evidence="15" id="KW-1185">Reference proteome</keyword>
<dbReference type="GO" id="GO:0005506">
    <property type="term" value="F:iron ion binding"/>
    <property type="evidence" value="ECO:0007669"/>
    <property type="project" value="InterPro"/>
</dbReference>
<evidence type="ECO:0000256" key="9">
    <source>
        <dbReference type="ARBA" id="ARBA00023002"/>
    </source>
</evidence>
<evidence type="ECO:0000256" key="10">
    <source>
        <dbReference type="ARBA" id="ARBA00023004"/>
    </source>
</evidence>
<organism evidence="14 15">
    <name type="scientific">Coniophora puteana (strain RWD-64-598)</name>
    <name type="common">Brown rot fungus</name>
    <dbReference type="NCBI Taxonomy" id="741705"/>
    <lineage>
        <taxon>Eukaryota</taxon>
        <taxon>Fungi</taxon>
        <taxon>Dikarya</taxon>
        <taxon>Basidiomycota</taxon>
        <taxon>Agaricomycotina</taxon>
        <taxon>Agaricomycetes</taxon>
        <taxon>Agaricomycetidae</taxon>
        <taxon>Boletales</taxon>
        <taxon>Coniophorineae</taxon>
        <taxon>Coniophoraceae</taxon>
        <taxon>Coniophora</taxon>
    </lineage>
</organism>
<evidence type="ECO:0000256" key="6">
    <source>
        <dbReference type="ARBA" id="ARBA00022692"/>
    </source>
</evidence>
<dbReference type="PANTHER" id="PTHR24305:SF166">
    <property type="entry name" value="CYTOCHROME P450 12A4, MITOCHONDRIAL-RELATED"/>
    <property type="match status" value="1"/>
</dbReference>
<keyword evidence="8" id="KW-1133">Transmembrane helix</keyword>
<dbReference type="Proteomes" id="UP000053558">
    <property type="component" value="Unassembled WGS sequence"/>
</dbReference>
<dbReference type="InterPro" id="IPR002403">
    <property type="entry name" value="Cyt_P450_E_grp-IV"/>
</dbReference>
<keyword evidence="11" id="KW-0503">Monooxygenase</keyword>
<dbReference type="PANTHER" id="PTHR24305">
    <property type="entry name" value="CYTOCHROME P450"/>
    <property type="match status" value="1"/>
</dbReference>
<proteinExistence type="inferred from homology"/>
<dbReference type="Gene3D" id="1.10.630.10">
    <property type="entry name" value="Cytochrome P450"/>
    <property type="match status" value="1"/>
</dbReference>
<evidence type="ECO:0000256" key="4">
    <source>
        <dbReference type="ARBA" id="ARBA00010617"/>
    </source>
</evidence>
<dbReference type="OMA" id="NTSHELW"/>
<evidence type="ECO:0000256" key="3">
    <source>
        <dbReference type="ARBA" id="ARBA00004721"/>
    </source>
</evidence>
<keyword evidence="7 13" id="KW-0479">Metal-binding</keyword>